<dbReference type="Pfam" id="PF01425">
    <property type="entry name" value="Amidase"/>
    <property type="match status" value="1"/>
</dbReference>
<dbReference type="InterPro" id="IPR020556">
    <property type="entry name" value="Amidase_CS"/>
</dbReference>
<dbReference type="Proteomes" id="UP000568839">
    <property type="component" value="Unassembled WGS sequence"/>
</dbReference>
<dbReference type="PROSITE" id="PS00571">
    <property type="entry name" value="AMIDASES"/>
    <property type="match status" value="1"/>
</dbReference>
<dbReference type="AlphaFoldDB" id="A0A841PPT7"/>
<dbReference type="InterPro" id="IPR023631">
    <property type="entry name" value="Amidase_dom"/>
</dbReference>
<dbReference type="SUPFAM" id="SSF75304">
    <property type="entry name" value="Amidase signature (AS) enzymes"/>
    <property type="match status" value="1"/>
</dbReference>
<reference evidence="2 3" key="1">
    <citation type="submission" date="2020-08" db="EMBL/GenBank/DDBJ databases">
        <title>Genomic Encyclopedia of Type Strains, Phase IV (KMG-IV): sequencing the most valuable type-strain genomes for metagenomic binning, comparative biology and taxonomic classification.</title>
        <authorList>
            <person name="Goeker M."/>
        </authorList>
    </citation>
    <scope>NUCLEOTIDE SEQUENCE [LARGE SCALE GENOMIC DNA]</scope>
    <source>
        <strain evidence="2 3">DSM 21769</strain>
    </source>
</reference>
<dbReference type="GO" id="GO:0004040">
    <property type="term" value="F:amidase activity"/>
    <property type="evidence" value="ECO:0007669"/>
    <property type="project" value="UniProtKB-EC"/>
</dbReference>
<keyword evidence="2" id="KW-0378">Hydrolase</keyword>
<accession>A0A841PPT7</accession>
<dbReference type="InterPro" id="IPR000120">
    <property type="entry name" value="Amidase"/>
</dbReference>
<dbReference type="PANTHER" id="PTHR11895:SF76">
    <property type="entry name" value="INDOLEACETAMIDE HYDROLASE"/>
    <property type="match status" value="1"/>
</dbReference>
<dbReference type="NCBIfam" id="NF005686">
    <property type="entry name" value="PRK07486.1"/>
    <property type="match status" value="1"/>
</dbReference>
<evidence type="ECO:0000259" key="1">
    <source>
        <dbReference type="PROSITE" id="PS50006"/>
    </source>
</evidence>
<dbReference type="PROSITE" id="PS50006">
    <property type="entry name" value="FHA_DOMAIN"/>
    <property type="match status" value="1"/>
</dbReference>
<evidence type="ECO:0000313" key="2">
    <source>
        <dbReference type="EMBL" id="MBB6450780.1"/>
    </source>
</evidence>
<keyword evidence="3" id="KW-1185">Reference proteome</keyword>
<organism evidence="2 3">
    <name type="scientific">Geomicrobium halophilum</name>
    <dbReference type="NCBI Taxonomy" id="549000"/>
    <lineage>
        <taxon>Bacteria</taxon>
        <taxon>Bacillati</taxon>
        <taxon>Bacillota</taxon>
        <taxon>Bacilli</taxon>
        <taxon>Bacillales</taxon>
        <taxon>Geomicrobium</taxon>
    </lineage>
</organism>
<gene>
    <name evidence="2" type="ORF">HNR44_002770</name>
</gene>
<dbReference type="EMBL" id="JACHHJ010000004">
    <property type="protein sequence ID" value="MBB6450780.1"/>
    <property type="molecule type" value="Genomic_DNA"/>
</dbReference>
<feature type="domain" description="FHA" evidence="1">
    <location>
        <begin position="342"/>
        <end position="402"/>
    </location>
</feature>
<proteinExistence type="predicted"/>
<name>A0A841PPT7_9BACL</name>
<dbReference type="EC" id="3.5.1.4" evidence="2"/>
<dbReference type="RefSeq" id="WP_184404846.1">
    <property type="nucleotide sequence ID" value="NZ_JACHHJ010000004.1"/>
</dbReference>
<sequence length="465" mass="50691">MGSEFIDDSLSLLSAKIREREISAVEVAHAFISQIEKYNPSINAIVSFCPERALMEARGADQRLAKGEWDGPLHGVPMAFKDTHDVAGLPTTKGSMILRDNVADKDELLVERLRNAGAITLGKTNVPEFAAGSHTFNEVFGVTRNPYNLDRSAGGSSGGAGAALAMSMVPLADGSDMGGSLRNPAAFNNVVGLRPTPGRVPSYPKENAFTRLSVQGPMARTVADTAYMMSVIAGPDNRDPLSIKEGGHIFARSLQREFKDVRVAYSPDLGGQVPVDPMVREAFLKQIPILNEAGFVVEENFPDIRDADEVFNVMRAHDMEAAAGEFVEEHQDRIKSTFVENVELGRKLSGTDIGRAARLQTEIFSRMHEFFEQYDYLVLPVSQVSPFDVEIEYPTRINGVKMDSYISWMRSCSMISVTGHPAISVPGGFTNDGLPFGLQIVGPHGGDFEVLQAAYAFEQATSLRK</sequence>
<protein>
    <submittedName>
        <fullName evidence="2">Amidase</fullName>
        <ecNumber evidence="2">3.5.1.4</ecNumber>
    </submittedName>
</protein>
<comment type="caution">
    <text evidence="2">The sequence shown here is derived from an EMBL/GenBank/DDBJ whole genome shotgun (WGS) entry which is preliminary data.</text>
</comment>
<evidence type="ECO:0000313" key="3">
    <source>
        <dbReference type="Proteomes" id="UP000568839"/>
    </source>
</evidence>
<dbReference type="InterPro" id="IPR036928">
    <property type="entry name" value="AS_sf"/>
</dbReference>
<dbReference type="InterPro" id="IPR000253">
    <property type="entry name" value="FHA_dom"/>
</dbReference>
<dbReference type="Gene3D" id="3.90.1300.10">
    <property type="entry name" value="Amidase signature (AS) domain"/>
    <property type="match status" value="1"/>
</dbReference>
<dbReference type="PANTHER" id="PTHR11895">
    <property type="entry name" value="TRANSAMIDASE"/>
    <property type="match status" value="1"/>
</dbReference>